<dbReference type="EMBL" id="JBHLXE010000087">
    <property type="protein sequence ID" value="MFC0179952.1"/>
    <property type="molecule type" value="Genomic_DNA"/>
</dbReference>
<accession>A0ABV6CBG3</accession>
<dbReference type="RefSeq" id="WP_385877066.1">
    <property type="nucleotide sequence ID" value="NZ_JBHLXE010000087.1"/>
</dbReference>
<evidence type="ECO:0000313" key="2">
    <source>
        <dbReference type="Proteomes" id="UP001589758"/>
    </source>
</evidence>
<sequence length="248" mass="28706">MGKKSIRTGKQPNIDISPKIVEFIENKEFTYSLKYWKQLEYFGFGSASVDKKWFISLLNALKAYSGKKTASFKEDHRFRDAHHIHQIIWEQPGIPIKRNEFDWIPNEIIENNDEYPFFQLAISASLGRVVGFFDHLDCFQIVLLDPLHNICPTKNRQYKVTPTQPFSCETSWILSEIERIKSNNQCVEDCGNIEQLETIKDGTIPKNAVIHFLDDHRLQEFNKILEKFECSAADVLEAGISSLNSFKA</sequence>
<protein>
    <submittedName>
        <fullName evidence="1">Uncharacterized protein</fullName>
    </submittedName>
</protein>
<gene>
    <name evidence="1" type="ORF">ACFFIT_07610</name>
</gene>
<comment type="caution">
    <text evidence="1">The sequence shown here is derived from an EMBL/GenBank/DDBJ whole genome shotgun (WGS) entry which is preliminary data.</text>
</comment>
<reference evidence="1 2" key="1">
    <citation type="submission" date="2024-09" db="EMBL/GenBank/DDBJ databases">
        <authorList>
            <person name="Sun Q."/>
            <person name="Mori K."/>
        </authorList>
    </citation>
    <scope>NUCLEOTIDE SEQUENCE [LARGE SCALE GENOMIC DNA]</scope>
    <source>
        <strain evidence="1 2">CCM 8545</strain>
    </source>
</reference>
<name>A0ABV6CBG3_9GAMM</name>
<keyword evidence="2" id="KW-1185">Reference proteome</keyword>
<evidence type="ECO:0000313" key="1">
    <source>
        <dbReference type="EMBL" id="MFC0179952.1"/>
    </source>
</evidence>
<dbReference type="Proteomes" id="UP001589758">
    <property type="component" value="Unassembled WGS sequence"/>
</dbReference>
<organism evidence="1 2">
    <name type="scientific">Thorsellia kenyensis</name>
    <dbReference type="NCBI Taxonomy" id="1549888"/>
    <lineage>
        <taxon>Bacteria</taxon>
        <taxon>Pseudomonadati</taxon>
        <taxon>Pseudomonadota</taxon>
        <taxon>Gammaproteobacteria</taxon>
        <taxon>Enterobacterales</taxon>
        <taxon>Thorselliaceae</taxon>
        <taxon>Thorsellia</taxon>
    </lineage>
</organism>
<proteinExistence type="predicted"/>